<evidence type="ECO:0000313" key="2">
    <source>
        <dbReference type="EMBL" id="KNY28272.1"/>
    </source>
</evidence>
<feature type="domain" description="Extradiol ring-cleavage dioxygenase class III enzyme subunit B" evidence="1">
    <location>
        <begin position="8"/>
        <end position="268"/>
    </location>
</feature>
<evidence type="ECO:0000259" key="1">
    <source>
        <dbReference type="Pfam" id="PF02900"/>
    </source>
</evidence>
<dbReference type="STRING" id="398512.Bccel_3546"/>
<dbReference type="GO" id="GO:0008198">
    <property type="term" value="F:ferrous iron binding"/>
    <property type="evidence" value="ECO:0007669"/>
    <property type="project" value="InterPro"/>
</dbReference>
<sequence>MGSIISSYIFPHPPVLIPEVGKGDENNAILTLDSCRKASSEIKQDNPTTIIVTTPHGPFFQDYLYLSTNSNLSGNFARFGRKDVGLEFENNLQLLDKIIHNANKEGIDAGGMDKKTLDRYGLSDELDHGALVPLYFINKELQGFSLIHISIAGFTLDMLHKFGKCISSAVKDSDERVVFVASGDLSHRVNENSPYGSSPLGSKFDNLLVESIRASKYNDLLNIDEKLCEGAAECGLRSFVIMFGALEGSEVKPQVYSYEAPFGIGYCVARFGTK</sequence>
<reference evidence="3" key="1">
    <citation type="submission" date="2015-07" db="EMBL/GenBank/DDBJ databases">
        <title>Near-Complete Genome Sequence of the Cellulolytic Bacterium Bacteroides (Pseudobacteroides) cellulosolvens ATCC 35603.</title>
        <authorList>
            <person name="Dassa B."/>
            <person name="Utturkar S.M."/>
            <person name="Klingeman D.M."/>
            <person name="Hurt R.A."/>
            <person name="Keller M."/>
            <person name="Xu J."/>
            <person name="Reddy Y.H.K."/>
            <person name="Borovok I."/>
            <person name="Grinberg I.R."/>
            <person name="Lamed R."/>
            <person name="Zhivin O."/>
            <person name="Bayer E.A."/>
            <person name="Brown S.D."/>
        </authorList>
    </citation>
    <scope>NUCLEOTIDE SEQUENCE [LARGE SCALE GENOMIC DNA]</scope>
    <source>
        <strain evidence="3">DSM 2933</strain>
    </source>
</reference>
<gene>
    <name evidence="2" type="ORF">Bccel_3546</name>
</gene>
<dbReference type="Pfam" id="PF02900">
    <property type="entry name" value="LigB"/>
    <property type="match status" value="1"/>
</dbReference>
<comment type="caution">
    <text evidence="2">The sequence shown here is derived from an EMBL/GenBank/DDBJ whole genome shotgun (WGS) entry which is preliminary data.</text>
</comment>
<dbReference type="AlphaFoldDB" id="A0A0L6JS97"/>
<dbReference type="GO" id="GO:0016702">
    <property type="term" value="F:oxidoreductase activity, acting on single donors with incorporation of molecular oxygen, incorporation of two atoms of oxygen"/>
    <property type="evidence" value="ECO:0007669"/>
    <property type="project" value="UniProtKB-ARBA"/>
</dbReference>
<dbReference type="Proteomes" id="UP000036923">
    <property type="component" value="Unassembled WGS sequence"/>
</dbReference>
<proteinExistence type="predicted"/>
<dbReference type="InterPro" id="IPR004183">
    <property type="entry name" value="Xdiol_dOase_suB"/>
</dbReference>
<keyword evidence="2" id="KW-0560">Oxidoreductase</keyword>
<dbReference type="SUPFAM" id="SSF53213">
    <property type="entry name" value="LigB-like"/>
    <property type="match status" value="1"/>
</dbReference>
<name>A0A0L6JS97_9FIRM</name>
<organism evidence="2 3">
    <name type="scientific">Pseudobacteroides cellulosolvens ATCC 35603 = DSM 2933</name>
    <dbReference type="NCBI Taxonomy" id="398512"/>
    <lineage>
        <taxon>Bacteria</taxon>
        <taxon>Bacillati</taxon>
        <taxon>Bacillota</taxon>
        <taxon>Clostridia</taxon>
        <taxon>Eubacteriales</taxon>
        <taxon>Oscillospiraceae</taxon>
        <taxon>Pseudobacteroides</taxon>
    </lineage>
</organism>
<dbReference type="PATRIC" id="fig|398512.5.peg.3714"/>
<accession>A0A0L6JS97</accession>
<dbReference type="CDD" id="cd07951">
    <property type="entry name" value="ED_3B_N_AMMECR1"/>
    <property type="match status" value="1"/>
</dbReference>
<dbReference type="eggNOG" id="COG3885">
    <property type="taxonomic scope" value="Bacteria"/>
</dbReference>
<dbReference type="Gene3D" id="3.40.830.10">
    <property type="entry name" value="LigB-like"/>
    <property type="match status" value="1"/>
</dbReference>
<keyword evidence="2" id="KW-0223">Dioxygenase</keyword>
<dbReference type="RefSeq" id="WP_242853073.1">
    <property type="nucleotide sequence ID" value="NZ_JQKC01000007.1"/>
</dbReference>
<dbReference type="EMBL" id="LGTC01000001">
    <property type="protein sequence ID" value="KNY28272.1"/>
    <property type="molecule type" value="Genomic_DNA"/>
</dbReference>
<protein>
    <submittedName>
        <fullName evidence="2">Extradiol ring-cleavage dioxygenase class III protein subunit B</fullName>
    </submittedName>
</protein>
<dbReference type="NCBIfam" id="TIGR04336">
    <property type="entry name" value="AmmeMemoSam_B"/>
    <property type="match status" value="1"/>
</dbReference>
<evidence type="ECO:0000313" key="3">
    <source>
        <dbReference type="Proteomes" id="UP000036923"/>
    </source>
</evidence>
<keyword evidence="3" id="KW-1185">Reference proteome</keyword>